<sequence>MARFLHRAKEALGCAYRPGPFSGLFLASASRTAFGHLGLARASATPALRDLLIPGPSSSTPRTRSAPSRFAACPTREIARAEAQGDAKRLEVLRLRRAIIDAEDGRCEDALDDLTRLAAESPDRYLARLCAAAFCNLLGRVDEADRWLAGIPAERSPREHIMCNLALVAAALGGAPGTVAGSRGRVASAAFQIMNVCGSDGQMSAFETIITGLLKHAAKRRCKDLLLNHGDDGILRALADAFALSGSVPKDHMFFVLKASQALLSAVVLRAHPLSSERVRAAVRIAERDLARAVEEGDAAAACDFRLLLAFLAARDRRFDDALARYQEVARDDPSDSPAALTGVFNLRARGRKRRPTSGWPATSASAWGSSFPHRFELMTLTEELVVALAIASPVAFDVRCPVRMRLIVPAAGSMVDAALVSALRTKNMSVVEWMEVWAARAFLHAGMWSALKKWEGKDCGTGSGTTTE</sequence>
<accession>A0A4U6UF84</accession>
<dbReference type="SUPFAM" id="SSF48452">
    <property type="entry name" value="TPR-like"/>
    <property type="match status" value="1"/>
</dbReference>
<protein>
    <submittedName>
        <fullName evidence="1">Uncharacterized protein</fullName>
    </submittedName>
</protein>
<evidence type="ECO:0000313" key="1">
    <source>
        <dbReference type="EMBL" id="TKW14781.1"/>
    </source>
</evidence>
<dbReference type="Gramene" id="TKW14781">
    <property type="protein sequence ID" value="TKW14781"/>
    <property type="gene ID" value="SEVIR_5G189600v2"/>
</dbReference>
<dbReference type="Proteomes" id="UP000298652">
    <property type="component" value="Chromosome 5"/>
</dbReference>
<dbReference type="OMA" id="PEFKSWT"/>
<reference evidence="1" key="1">
    <citation type="submission" date="2019-03" db="EMBL/GenBank/DDBJ databases">
        <title>WGS assembly of Setaria viridis.</title>
        <authorList>
            <person name="Huang P."/>
            <person name="Jenkins J."/>
            <person name="Grimwood J."/>
            <person name="Barry K."/>
            <person name="Healey A."/>
            <person name="Mamidi S."/>
            <person name="Sreedasyam A."/>
            <person name="Shu S."/>
            <person name="Feldman M."/>
            <person name="Wu J."/>
            <person name="Yu Y."/>
            <person name="Chen C."/>
            <person name="Johnson J."/>
            <person name="Rokhsar D."/>
            <person name="Baxter I."/>
            <person name="Schmutz J."/>
            <person name="Brutnell T."/>
            <person name="Kellogg E."/>
        </authorList>
    </citation>
    <scope>NUCLEOTIDE SEQUENCE [LARGE SCALE GENOMIC DNA]</scope>
</reference>
<gene>
    <name evidence="1" type="ORF">SEVIR_5G189600v2</name>
</gene>
<keyword evidence="2" id="KW-1185">Reference proteome</keyword>
<organism evidence="1 2">
    <name type="scientific">Setaria viridis</name>
    <name type="common">Green bristlegrass</name>
    <name type="synonym">Setaria italica subsp. viridis</name>
    <dbReference type="NCBI Taxonomy" id="4556"/>
    <lineage>
        <taxon>Eukaryota</taxon>
        <taxon>Viridiplantae</taxon>
        <taxon>Streptophyta</taxon>
        <taxon>Embryophyta</taxon>
        <taxon>Tracheophyta</taxon>
        <taxon>Spermatophyta</taxon>
        <taxon>Magnoliopsida</taxon>
        <taxon>Liliopsida</taxon>
        <taxon>Poales</taxon>
        <taxon>Poaceae</taxon>
        <taxon>PACMAD clade</taxon>
        <taxon>Panicoideae</taxon>
        <taxon>Panicodae</taxon>
        <taxon>Paniceae</taxon>
        <taxon>Cenchrinae</taxon>
        <taxon>Setaria</taxon>
    </lineage>
</organism>
<evidence type="ECO:0000313" key="2">
    <source>
        <dbReference type="Proteomes" id="UP000298652"/>
    </source>
</evidence>
<dbReference type="AlphaFoldDB" id="A0A4U6UF84"/>
<dbReference type="EMBL" id="CM016556">
    <property type="protein sequence ID" value="TKW14781.1"/>
    <property type="molecule type" value="Genomic_DNA"/>
</dbReference>
<dbReference type="InterPro" id="IPR011990">
    <property type="entry name" value="TPR-like_helical_dom_sf"/>
</dbReference>
<name>A0A4U6UF84_SETVI</name>
<proteinExistence type="predicted"/>